<dbReference type="RefSeq" id="WP_115372898.1">
    <property type="nucleotide sequence ID" value="NZ_QASA01000001.1"/>
</dbReference>
<keyword evidence="4" id="KW-1185">Reference proteome</keyword>
<dbReference type="Proteomes" id="UP000253919">
    <property type="component" value="Unassembled WGS sequence"/>
</dbReference>
<proteinExistence type="predicted"/>
<feature type="domain" description="Secretion system C-terminal sorting" evidence="2">
    <location>
        <begin position="48"/>
        <end position="122"/>
    </location>
</feature>
<keyword evidence="1" id="KW-0732">Signal</keyword>
<dbReference type="AlphaFoldDB" id="A0A369QG04"/>
<dbReference type="OrthoDB" id="2985529at2"/>
<evidence type="ECO:0000313" key="4">
    <source>
        <dbReference type="Proteomes" id="UP000253919"/>
    </source>
</evidence>
<evidence type="ECO:0000259" key="2">
    <source>
        <dbReference type="Pfam" id="PF18962"/>
    </source>
</evidence>
<protein>
    <recommendedName>
        <fullName evidence="2">Secretion system C-terminal sorting domain-containing protein</fullName>
    </recommendedName>
</protein>
<dbReference type="NCBIfam" id="TIGR04183">
    <property type="entry name" value="Por_Secre_tail"/>
    <property type="match status" value="1"/>
</dbReference>
<reference evidence="3 4" key="1">
    <citation type="submission" date="2018-04" db="EMBL/GenBank/DDBJ databases">
        <title>Adhaeribacter sp. HMF7616 genome sequencing and assembly.</title>
        <authorList>
            <person name="Kang H."/>
            <person name="Kang J."/>
            <person name="Cha I."/>
            <person name="Kim H."/>
            <person name="Joh K."/>
        </authorList>
    </citation>
    <scope>NUCLEOTIDE SEQUENCE [LARGE SCALE GENOMIC DNA]</scope>
    <source>
        <strain evidence="3 4">HMF7616</strain>
    </source>
</reference>
<sequence length="125" mass="14251">MNKLILLLTIGFLNLPLVDPVNAAGKFEVAPAAIVATTHQEPVQEIKIYPNPTTGKLFLSLKGFREKNVELQVINIIGNVVLHEKFYETEDQTTKILELSRFNKGLYYIKLQADKYSEMRKVFLN</sequence>
<feature type="chain" id="PRO_5017074905" description="Secretion system C-terminal sorting domain-containing protein" evidence="1">
    <location>
        <begin position="24"/>
        <end position="125"/>
    </location>
</feature>
<dbReference type="Pfam" id="PF18962">
    <property type="entry name" value="Por_Secre_tail"/>
    <property type="match status" value="1"/>
</dbReference>
<evidence type="ECO:0000256" key="1">
    <source>
        <dbReference type="SAM" id="SignalP"/>
    </source>
</evidence>
<feature type="signal peptide" evidence="1">
    <location>
        <begin position="1"/>
        <end position="23"/>
    </location>
</feature>
<gene>
    <name evidence="3" type="ORF">AHMF7616_02239</name>
</gene>
<organism evidence="3 4">
    <name type="scientific">Adhaeribacter pallidiroseus</name>
    <dbReference type="NCBI Taxonomy" id="2072847"/>
    <lineage>
        <taxon>Bacteria</taxon>
        <taxon>Pseudomonadati</taxon>
        <taxon>Bacteroidota</taxon>
        <taxon>Cytophagia</taxon>
        <taxon>Cytophagales</taxon>
        <taxon>Hymenobacteraceae</taxon>
        <taxon>Adhaeribacter</taxon>
    </lineage>
</organism>
<accession>A0A369QG04</accession>
<dbReference type="EMBL" id="QASA01000001">
    <property type="protein sequence ID" value="RDC63634.1"/>
    <property type="molecule type" value="Genomic_DNA"/>
</dbReference>
<evidence type="ECO:0000313" key="3">
    <source>
        <dbReference type="EMBL" id="RDC63634.1"/>
    </source>
</evidence>
<dbReference type="InterPro" id="IPR026444">
    <property type="entry name" value="Secre_tail"/>
</dbReference>
<comment type="caution">
    <text evidence="3">The sequence shown here is derived from an EMBL/GenBank/DDBJ whole genome shotgun (WGS) entry which is preliminary data.</text>
</comment>
<name>A0A369QG04_9BACT</name>